<organism evidence="3 4">
    <name type="scientific">Roseimaritima multifibrata</name>
    <dbReference type="NCBI Taxonomy" id="1930274"/>
    <lineage>
        <taxon>Bacteria</taxon>
        <taxon>Pseudomonadati</taxon>
        <taxon>Planctomycetota</taxon>
        <taxon>Planctomycetia</taxon>
        <taxon>Pirellulales</taxon>
        <taxon>Pirellulaceae</taxon>
        <taxon>Roseimaritima</taxon>
    </lineage>
</organism>
<dbReference type="InterPro" id="IPR014719">
    <property type="entry name" value="Ribosomal_bL12_C/ClpS-like"/>
</dbReference>
<gene>
    <name evidence="3" type="ORF">FF011L_52350</name>
</gene>
<accession>A0A517MNG7</accession>
<dbReference type="Pfam" id="PF02617">
    <property type="entry name" value="ClpS"/>
    <property type="match status" value="1"/>
</dbReference>
<evidence type="ECO:0000256" key="1">
    <source>
        <dbReference type="SAM" id="MobiDB-lite"/>
    </source>
</evidence>
<dbReference type="RefSeq" id="WP_145354572.1">
    <property type="nucleotide sequence ID" value="NZ_CP036262.1"/>
</dbReference>
<dbReference type="GO" id="GO:0008233">
    <property type="term" value="F:peptidase activity"/>
    <property type="evidence" value="ECO:0007669"/>
    <property type="project" value="UniProtKB-KW"/>
</dbReference>
<evidence type="ECO:0000259" key="2">
    <source>
        <dbReference type="Pfam" id="PF02617"/>
    </source>
</evidence>
<keyword evidence="3" id="KW-0645">Protease</keyword>
<dbReference type="KEGG" id="rml:FF011L_52350"/>
<protein>
    <submittedName>
        <fullName evidence="3">ATP-dependent Clp protease adaptor protein ClpS</fullName>
    </submittedName>
</protein>
<feature type="compositionally biased region" description="Basic residues" evidence="1">
    <location>
        <begin position="20"/>
        <end position="30"/>
    </location>
</feature>
<evidence type="ECO:0000313" key="3">
    <source>
        <dbReference type="EMBL" id="QDS96425.1"/>
    </source>
</evidence>
<dbReference type="SUPFAM" id="SSF54736">
    <property type="entry name" value="ClpS-like"/>
    <property type="match status" value="1"/>
</dbReference>
<dbReference type="OrthoDB" id="286350at2"/>
<feature type="domain" description="Adaptor protein ClpS core" evidence="2">
    <location>
        <begin position="27"/>
        <end position="95"/>
    </location>
</feature>
<evidence type="ECO:0000313" key="4">
    <source>
        <dbReference type="Proteomes" id="UP000320672"/>
    </source>
</evidence>
<dbReference type="GO" id="GO:0030163">
    <property type="term" value="P:protein catabolic process"/>
    <property type="evidence" value="ECO:0007669"/>
    <property type="project" value="InterPro"/>
</dbReference>
<keyword evidence="4" id="KW-1185">Reference proteome</keyword>
<proteinExistence type="predicted"/>
<feature type="region of interest" description="Disordered" evidence="1">
    <location>
        <begin position="1"/>
        <end position="30"/>
    </location>
</feature>
<reference evidence="3 4" key="1">
    <citation type="submission" date="2019-02" db="EMBL/GenBank/DDBJ databases">
        <title>Deep-cultivation of Planctomycetes and their phenomic and genomic characterization uncovers novel biology.</title>
        <authorList>
            <person name="Wiegand S."/>
            <person name="Jogler M."/>
            <person name="Boedeker C."/>
            <person name="Pinto D."/>
            <person name="Vollmers J."/>
            <person name="Rivas-Marin E."/>
            <person name="Kohn T."/>
            <person name="Peeters S.H."/>
            <person name="Heuer A."/>
            <person name="Rast P."/>
            <person name="Oberbeckmann S."/>
            <person name="Bunk B."/>
            <person name="Jeske O."/>
            <person name="Meyerdierks A."/>
            <person name="Storesund J.E."/>
            <person name="Kallscheuer N."/>
            <person name="Luecker S."/>
            <person name="Lage O.M."/>
            <person name="Pohl T."/>
            <person name="Merkel B.J."/>
            <person name="Hornburger P."/>
            <person name="Mueller R.-W."/>
            <person name="Bruemmer F."/>
            <person name="Labrenz M."/>
            <person name="Spormann A.M."/>
            <person name="Op den Camp H."/>
            <person name="Overmann J."/>
            <person name="Amann R."/>
            <person name="Jetten M.S.M."/>
            <person name="Mascher T."/>
            <person name="Medema M.H."/>
            <person name="Devos D.P."/>
            <person name="Kaster A.-K."/>
            <person name="Ovreas L."/>
            <person name="Rohde M."/>
            <person name="Galperin M.Y."/>
            <person name="Jogler C."/>
        </authorList>
    </citation>
    <scope>NUCLEOTIDE SEQUENCE [LARGE SCALE GENOMIC DNA]</scope>
    <source>
        <strain evidence="3 4">FF011L</strain>
    </source>
</reference>
<name>A0A517MNG7_9BACT</name>
<dbReference type="Proteomes" id="UP000320672">
    <property type="component" value="Chromosome"/>
</dbReference>
<dbReference type="AlphaFoldDB" id="A0A517MNG7"/>
<dbReference type="InterPro" id="IPR003769">
    <property type="entry name" value="ClpS_core"/>
</dbReference>
<keyword evidence="3" id="KW-0378">Hydrolase</keyword>
<dbReference type="EMBL" id="CP036262">
    <property type="protein sequence ID" value="QDS96425.1"/>
    <property type="molecule type" value="Genomic_DNA"/>
</dbReference>
<dbReference type="Gene3D" id="3.30.1390.10">
    <property type="match status" value="1"/>
</dbReference>
<dbReference type="GO" id="GO:0006508">
    <property type="term" value="P:proteolysis"/>
    <property type="evidence" value="ECO:0007669"/>
    <property type="project" value="UniProtKB-KW"/>
</dbReference>
<sequence length="117" mass="13384">MKESQAAVLEPPAEREQQSRRQRTAPKRQPRYNVILWDDTDHSYDYVIMMLRELFGHPRERGMQMAKEVDSSGRVICMTTTMELAELKRDQIHAYGADGGVTRCKGSMSASIEPVPE</sequence>